<dbReference type="EMBL" id="JAAEDI010000012">
    <property type="protein sequence ID" value="MBR0650384.1"/>
    <property type="molecule type" value="Genomic_DNA"/>
</dbReference>
<protein>
    <submittedName>
        <fullName evidence="2">Fimbrial biogenesis outer membrane usher protein</fullName>
    </submittedName>
</protein>
<dbReference type="Pfam" id="PF13953">
    <property type="entry name" value="PapC_C"/>
    <property type="match status" value="1"/>
</dbReference>
<dbReference type="PANTHER" id="PTHR30451:SF5">
    <property type="entry name" value="SLR0019 PROTEIN"/>
    <property type="match status" value="1"/>
</dbReference>
<dbReference type="Gene3D" id="2.60.40.2610">
    <property type="entry name" value="Outer membrane usher protein FimD, plug domain"/>
    <property type="match status" value="1"/>
</dbReference>
<dbReference type="PANTHER" id="PTHR30451">
    <property type="entry name" value="OUTER MEMBRANE USHER PROTEIN"/>
    <property type="match status" value="1"/>
</dbReference>
<dbReference type="InterPro" id="IPR000015">
    <property type="entry name" value="Fimb_usher"/>
</dbReference>
<evidence type="ECO:0000313" key="2">
    <source>
        <dbReference type="EMBL" id="MBR0650384.1"/>
    </source>
</evidence>
<proteinExistence type="predicted"/>
<accession>A0ABS5EH72</accession>
<reference evidence="3" key="1">
    <citation type="journal article" date="2021" name="Syst. Appl. Microbiol.">
        <title>Roseomonas hellenica sp. nov., isolated from roots of wild-growing Alkanna tinctoria.</title>
        <authorList>
            <person name="Rat A."/>
            <person name="Naranjo H.D."/>
            <person name="Lebbe L."/>
            <person name="Cnockaert M."/>
            <person name="Krigas N."/>
            <person name="Grigoriadou K."/>
            <person name="Maloupa E."/>
            <person name="Willems A."/>
        </authorList>
    </citation>
    <scope>NUCLEOTIDE SEQUENCE [LARGE SCALE GENOMIC DNA]</scope>
    <source>
        <strain evidence="3">LMG 31159</strain>
    </source>
</reference>
<evidence type="ECO:0000259" key="1">
    <source>
        <dbReference type="Pfam" id="PF13953"/>
    </source>
</evidence>
<name>A0ABS5EH72_9PROT</name>
<gene>
    <name evidence="2" type="ORF">GXW78_11975</name>
</gene>
<dbReference type="Gene3D" id="2.60.40.3110">
    <property type="match status" value="1"/>
</dbReference>
<dbReference type="RefSeq" id="WP_211869047.1">
    <property type="nucleotide sequence ID" value="NZ_JAAEDI010000012.1"/>
</dbReference>
<evidence type="ECO:0000313" key="3">
    <source>
        <dbReference type="Proteomes" id="UP000698752"/>
    </source>
</evidence>
<sequence length="808" mass="84018">MRVVEAHGSAATALVSLLIAALLSLALHRDARAQDQTLLLEVMVNGVSIGKIGEFTYRDGALLARPEELRGLGFRVPDGVQPQADGLVPLAELSGITWRLDQPGQALHATARNESLLPALLRTGVTDGPDGVYASAVGATINYDVAAVSVDGSNTVTGLLDGRIFSRWGVLSSGMLGSTGNGYGGFDANRAIRLDSTYTYSDPAAMRQYRVGDFISGGLSWTRPIRMGGAQITSNFALRPDLVTFPLPAVGGTAAVPSTVDVLVNGVALLSREVQPGPFEIPQLPVVTGAGTVAMTVTNALGQQVVTTLPFYASSALLAPGLSTYSFEVGALRLNWSVESDDYGEVVGAATYRRGVSEMLTLEGHAEGGSDFAMGGGGFVINVGNLGVLNISAAASTAMGQTGTQIGIGIQRIAPRLSFGISAIFADRNFRDIASLNGDPVPRRQINASVGLSLGRYGSLGIAYAGIERDEAPLPIRFYAPPGTVVVNGQVQDQAGQVLVQPAQNAHVVSASYNVRVGDFTVYATGFRDFARGGGSGFLAGIAVPLGPRSSASVAGGANDGRAYGQVQASQTPVEVDQWGYQAYASAGYVDRAFADVQYRSPWGEVGVGVDRSDDQVAVRAQAQGALSFVDGSVFASNVINDSFAVVDTGGVGGVRVTSENRLVGRTGSGGRIIVPDLRSYDVNRIGIDPTDVPPDAVLPYTSREVRPQDRSGILLEFPLQASQGALLRLVDGAGDPLPVGSIASVQGGARVPVGYDGEAFLQGLDPIEHVVTVDAPSGRRCIARFTYRPVAGDIPTIGPLTCQDEAP</sequence>
<keyword evidence="3" id="KW-1185">Reference proteome</keyword>
<dbReference type="Proteomes" id="UP000698752">
    <property type="component" value="Unassembled WGS sequence"/>
</dbReference>
<dbReference type="InterPro" id="IPR025949">
    <property type="entry name" value="PapC-like_C"/>
</dbReference>
<dbReference type="Pfam" id="PF00577">
    <property type="entry name" value="Usher"/>
    <property type="match status" value="2"/>
</dbReference>
<dbReference type="InterPro" id="IPR042186">
    <property type="entry name" value="FimD_plug_dom"/>
</dbReference>
<organism evidence="2 3">
    <name type="scientific">Neoroseomonas terrae</name>
    <dbReference type="NCBI Taxonomy" id="424799"/>
    <lineage>
        <taxon>Bacteria</taxon>
        <taxon>Pseudomonadati</taxon>
        <taxon>Pseudomonadota</taxon>
        <taxon>Alphaproteobacteria</taxon>
        <taxon>Acetobacterales</taxon>
        <taxon>Acetobacteraceae</taxon>
        <taxon>Neoroseomonas</taxon>
    </lineage>
</organism>
<feature type="domain" description="PapC-like C-terminal" evidence="1">
    <location>
        <begin position="727"/>
        <end position="788"/>
    </location>
</feature>
<comment type="caution">
    <text evidence="2">The sequence shown here is derived from an EMBL/GenBank/DDBJ whole genome shotgun (WGS) entry which is preliminary data.</text>
</comment>